<feature type="transmembrane region" description="Helical" evidence="7">
    <location>
        <begin position="137"/>
        <end position="156"/>
    </location>
</feature>
<dbReference type="EMBL" id="VYUY01000007">
    <property type="protein sequence ID" value="KAA9134567.1"/>
    <property type="molecule type" value="Genomic_DNA"/>
</dbReference>
<evidence type="ECO:0000313" key="10">
    <source>
        <dbReference type="Proteomes" id="UP000326838"/>
    </source>
</evidence>
<name>A0A5N0TKB0_9MICO</name>
<dbReference type="InterPro" id="IPR035906">
    <property type="entry name" value="MetI-like_sf"/>
</dbReference>
<gene>
    <name evidence="9" type="ORF">F6B40_07385</name>
</gene>
<accession>A0A5N0TKB0</accession>
<evidence type="ECO:0000256" key="4">
    <source>
        <dbReference type="ARBA" id="ARBA00022692"/>
    </source>
</evidence>
<dbReference type="PROSITE" id="PS50928">
    <property type="entry name" value="ABC_TM1"/>
    <property type="match status" value="1"/>
</dbReference>
<keyword evidence="4 7" id="KW-0812">Transmembrane</keyword>
<evidence type="ECO:0000313" key="9">
    <source>
        <dbReference type="EMBL" id="KAA9134567.1"/>
    </source>
</evidence>
<dbReference type="Gene3D" id="1.10.3720.10">
    <property type="entry name" value="MetI-like"/>
    <property type="match status" value="1"/>
</dbReference>
<feature type="transmembrane region" description="Helical" evidence="7">
    <location>
        <begin position="162"/>
        <end position="182"/>
    </location>
</feature>
<keyword evidence="6 7" id="KW-0472">Membrane</keyword>
<dbReference type="Proteomes" id="UP000326838">
    <property type="component" value="Unassembled WGS sequence"/>
</dbReference>
<feature type="transmembrane region" description="Helical" evidence="7">
    <location>
        <begin position="259"/>
        <end position="286"/>
    </location>
</feature>
<comment type="similarity">
    <text evidence="7">Belongs to the binding-protein-dependent transport system permease family.</text>
</comment>
<keyword evidence="5 7" id="KW-1133">Transmembrane helix</keyword>
<comment type="caution">
    <text evidence="9">The sequence shown here is derived from an EMBL/GenBank/DDBJ whole genome shotgun (WGS) entry which is preliminary data.</text>
</comment>
<evidence type="ECO:0000256" key="6">
    <source>
        <dbReference type="ARBA" id="ARBA00023136"/>
    </source>
</evidence>
<keyword evidence="10" id="KW-1185">Reference proteome</keyword>
<dbReference type="PANTHER" id="PTHR30151">
    <property type="entry name" value="ALKANE SULFONATE ABC TRANSPORTER-RELATED, MEMBRANE SUBUNIT"/>
    <property type="match status" value="1"/>
</dbReference>
<feature type="domain" description="ABC transmembrane type-1" evidence="8">
    <location>
        <begin position="97"/>
        <end position="284"/>
    </location>
</feature>
<comment type="subcellular location">
    <subcellularLocation>
        <location evidence="1 7">Cell membrane</location>
        <topology evidence="1 7">Multi-pass membrane protein</topology>
    </subcellularLocation>
</comment>
<keyword evidence="3" id="KW-1003">Cell membrane</keyword>
<evidence type="ECO:0000259" key="8">
    <source>
        <dbReference type="PROSITE" id="PS50928"/>
    </source>
</evidence>
<reference evidence="10" key="1">
    <citation type="submission" date="2019-09" db="EMBL/GenBank/DDBJ databases">
        <title>Mumia zhuanghuii sp. nov. isolated from the intestinal contents of plateau pika (Ochotona curzoniae) in the Qinghai-Tibet plateau of China.</title>
        <authorList>
            <person name="Tian Z."/>
        </authorList>
    </citation>
    <scope>NUCLEOTIDE SEQUENCE [LARGE SCALE GENOMIC DNA]</scope>
    <source>
        <strain evidence="10">L-033</strain>
    </source>
</reference>
<sequence length="294" mass="30442">MTDTLAAPLPPAVARAASPAPLDVSIKQEARKATLRAVGSSLLTFGLTIVAVVVLWVGALWVFNVSPYVGKGPVDVWNYLFALPASGANRAQMFSQLWVTLGHSAVGFFAGLVVALVVAMIFQLSRGAEHALMPLAMLLRSVPLVAMAPVIILIFGRDFASVAVIGGIVVLFPALVNIVFGLKSAPPQMNDLVSVYGGSSWTTLRKVALPSALPSLLAAVRISVPGAITGALLAEWLAVGGGIGGAVGGYIAAAQFSALWTAVVFVTATALILYNLVQLLEAVVLARMGMSDRA</sequence>
<protein>
    <submittedName>
        <fullName evidence="9">ABC transporter permease subunit</fullName>
    </submittedName>
</protein>
<dbReference type="SUPFAM" id="SSF161098">
    <property type="entry name" value="MetI-like"/>
    <property type="match status" value="1"/>
</dbReference>
<dbReference type="PANTHER" id="PTHR30151:SF41">
    <property type="entry name" value="ABC TRANSPORTER PERMEASE PROTEIN"/>
    <property type="match status" value="1"/>
</dbReference>
<evidence type="ECO:0000256" key="5">
    <source>
        <dbReference type="ARBA" id="ARBA00022989"/>
    </source>
</evidence>
<feature type="transmembrane region" description="Helical" evidence="7">
    <location>
        <begin position="231"/>
        <end position="253"/>
    </location>
</feature>
<dbReference type="RefSeq" id="WP_150892864.1">
    <property type="nucleotide sequence ID" value="NZ_VYUY01000007.1"/>
</dbReference>
<evidence type="ECO:0000256" key="3">
    <source>
        <dbReference type="ARBA" id="ARBA00022475"/>
    </source>
</evidence>
<feature type="transmembrane region" description="Helical" evidence="7">
    <location>
        <begin position="41"/>
        <end position="63"/>
    </location>
</feature>
<dbReference type="CDD" id="cd06261">
    <property type="entry name" value="TM_PBP2"/>
    <property type="match status" value="1"/>
</dbReference>
<dbReference type="Pfam" id="PF00528">
    <property type="entry name" value="BPD_transp_1"/>
    <property type="match status" value="1"/>
</dbReference>
<dbReference type="AlphaFoldDB" id="A0A5N0TKB0"/>
<dbReference type="GO" id="GO:0055085">
    <property type="term" value="P:transmembrane transport"/>
    <property type="evidence" value="ECO:0007669"/>
    <property type="project" value="InterPro"/>
</dbReference>
<proteinExistence type="inferred from homology"/>
<dbReference type="GO" id="GO:0005886">
    <property type="term" value="C:plasma membrane"/>
    <property type="evidence" value="ECO:0007669"/>
    <property type="project" value="UniProtKB-SubCell"/>
</dbReference>
<dbReference type="InterPro" id="IPR000515">
    <property type="entry name" value="MetI-like"/>
</dbReference>
<feature type="transmembrane region" description="Helical" evidence="7">
    <location>
        <begin position="105"/>
        <end position="125"/>
    </location>
</feature>
<evidence type="ECO:0000256" key="1">
    <source>
        <dbReference type="ARBA" id="ARBA00004651"/>
    </source>
</evidence>
<organism evidence="9 10">
    <name type="scientific">Microbacterium caowuchunii</name>
    <dbReference type="NCBI Taxonomy" id="2614638"/>
    <lineage>
        <taxon>Bacteria</taxon>
        <taxon>Bacillati</taxon>
        <taxon>Actinomycetota</taxon>
        <taxon>Actinomycetes</taxon>
        <taxon>Micrococcales</taxon>
        <taxon>Microbacteriaceae</taxon>
        <taxon>Microbacterium</taxon>
    </lineage>
</organism>
<keyword evidence="2 7" id="KW-0813">Transport</keyword>
<evidence type="ECO:0000256" key="2">
    <source>
        <dbReference type="ARBA" id="ARBA00022448"/>
    </source>
</evidence>
<evidence type="ECO:0000256" key="7">
    <source>
        <dbReference type="RuleBase" id="RU363032"/>
    </source>
</evidence>